<dbReference type="Proteomes" id="UP000297422">
    <property type="component" value="Unassembled WGS sequence"/>
</dbReference>
<sequence>MTFEKFLETFLGPFFGAFAAYAFMQLSQISIKRSERFTAYLNAMLSAERFLANTINALKNDELLIEHYIRILKERKLFQPLLFTVELDRRIFQFILNPELYNDVNYTFDYIRLYNTNIKDFDHKYAETKKLAYNTDKRSLNTYVKNIDNSLIPTLESIKTYQKNLEEHILLTLAKLKVFQDTYRKGKCKYRFHIYLYSNTYEKPKDYEILVSQKLTNIKIEGERLLRKTKADVA</sequence>
<dbReference type="EMBL" id="RQGT01000005">
    <property type="protein sequence ID" value="TGM22496.1"/>
    <property type="molecule type" value="Genomic_DNA"/>
</dbReference>
<organism evidence="1 2">
    <name type="scientific">Leptospira stimsonii</name>
    <dbReference type="NCBI Taxonomy" id="2202203"/>
    <lineage>
        <taxon>Bacteria</taxon>
        <taxon>Pseudomonadati</taxon>
        <taxon>Spirochaetota</taxon>
        <taxon>Spirochaetia</taxon>
        <taxon>Leptospirales</taxon>
        <taxon>Leptospiraceae</taxon>
        <taxon>Leptospira</taxon>
    </lineage>
</organism>
<gene>
    <name evidence="1" type="ORF">EHQ90_00900</name>
</gene>
<name>A0ABY2NEM6_9LEPT</name>
<evidence type="ECO:0008006" key="3">
    <source>
        <dbReference type="Google" id="ProtNLM"/>
    </source>
</evidence>
<comment type="caution">
    <text evidence="1">The sequence shown here is derived from an EMBL/GenBank/DDBJ whole genome shotgun (WGS) entry which is preliminary data.</text>
</comment>
<keyword evidence="2" id="KW-1185">Reference proteome</keyword>
<evidence type="ECO:0000313" key="1">
    <source>
        <dbReference type="EMBL" id="TGM22496.1"/>
    </source>
</evidence>
<evidence type="ECO:0000313" key="2">
    <source>
        <dbReference type="Proteomes" id="UP000297422"/>
    </source>
</evidence>
<dbReference type="RefSeq" id="WP_135683630.1">
    <property type="nucleotide sequence ID" value="NZ_RQEQ01000007.1"/>
</dbReference>
<reference evidence="2" key="1">
    <citation type="journal article" date="2019" name="PLoS Negl. Trop. Dis.">
        <title>Revisiting the worldwide diversity of Leptospira species in the environment.</title>
        <authorList>
            <person name="Vincent A.T."/>
            <person name="Schiettekatte O."/>
            <person name="Bourhy P."/>
            <person name="Veyrier F.J."/>
            <person name="Picardeau M."/>
        </authorList>
    </citation>
    <scope>NUCLEOTIDE SEQUENCE [LARGE SCALE GENOMIC DNA]</scope>
    <source>
        <strain evidence="2">201702407</strain>
    </source>
</reference>
<accession>A0ABY2NEM6</accession>
<protein>
    <recommendedName>
        <fullName evidence="3">DUF4760 domain-containing protein</fullName>
    </recommendedName>
</protein>
<proteinExistence type="predicted"/>